<dbReference type="SUPFAM" id="SSF46557">
    <property type="entry name" value="GreA transcript cleavage protein, N-terminal domain"/>
    <property type="match status" value="1"/>
</dbReference>
<evidence type="ECO:0000256" key="1">
    <source>
        <dbReference type="ARBA" id="ARBA00008213"/>
    </source>
</evidence>
<dbReference type="InterPro" id="IPR036953">
    <property type="entry name" value="GreA/GreB_C_sf"/>
</dbReference>
<proteinExistence type="inferred from homology"/>
<dbReference type="SUPFAM" id="SSF54534">
    <property type="entry name" value="FKBP-like"/>
    <property type="match status" value="1"/>
</dbReference>
<keyword evidence="4 8" id="KW-0238">DNA-binding</keyword>
<dbReference type="STRING" id="1802158.A2827_02880"/>
<evidence type="ECO:0000313" key="13">
    <source>
        <dbReference type="Proteomes" id="UP000177932"/>
    </source>
</evidence>
<accession>A0A1G2H6P8</accession>
<dbReference type="FunFam" id="1.10.287.180:FF:000001">
    <property type="entry name" value="Transcription elongation factor GreA"/>
    <property type="match status" value="1"/>
</dbReference>
<dbReference type="InterPro" id="IPR022691">
    <property type="entry name" value="Tscrpt_elong_fac_GreA/B_N"/>
</dbReference>
<evidence type="ECO:0000259" key="10">
    <source>
        <dbReference type="Pfam" id="PF01272"/>
    </source>
</evidence>
<evidence type="ECO:0000313" key="12">
    <source>
        <dbReference type="EMBL" id="OGZ58144.1"/>
    </source>
</evidence>
<dbReference type="GO" id="GO:0003677">
    <property type="term" value="F:DNA binding"/>
    <property type="evidence" value="ECO:0007669"/>
    <property type="project" value="UniProtKB-UniRule"/>
</dbReference>
<dbReference type="GO" id="GO:0070063">
    <property type="term" value="F:RNA polymerase binding"/>
    <property type="evidence" value="ECO:0007669"/>
    <property type="project" value="InterPro"/>
</dbReference>
<organism evidence="12 13">
    <name type="scientific">Candidatus Spechtbacteria bacterium RIFCSPHIGHO2_01_FULL_43_30</name>
    <dbReference type="NCBI Taxonomy" id="1802158"/>
    <lineage>
        <taxon>Bacteria</taxon>
        <taxon>Candidatus Spechtiibacteriota</taxon>
    </lineage>
</organism>
<evidence type="ECO:0000256" key="3">
    <source>
        <dbReference type="ARBA" id="ARBA00023015"/>
    </source>
</evidence>
<evidence type="ECO:0000256" key="4">
    <source>
        <dbReference type="ARBA" id="ARBA00023125"/>
    </source>
</evidence>
<dbReference type="PIRSF" id="PIRSF006092">
    <property type="entry name" value="GreA_GreB"/>
    <property type="match status" value="1"/>
</dbReference>
<dbReference type="HAMAP" id="MF_00105">
    <property type="entry name" value="GreA_GreB"/>
    <property type="match status" value="1"/>
</dbReference>
<dbReference type="GO" id="GO:0006354">
    <property type="term" value="P:DNA-templated transcription elongation"/>
    <property type="evidence" value="ECO:0007669"/>
    <property type="project" value="TreeGrafter"/>
</dbReference>
<evidence type="ECO:0000259" key="11">
    <source>
        <dbReference type="Pfam" id="PF03449"/>
    </source>
</evidence>
<keyword evidence="3 8" id="KW-0805">Transcription regulation</keyword>
<dbReference type="InterPro" id="IPR018151">
    <property type="entry name" value="TF_GreA/GreB_CS"/>
</dbReference>
<dbReference type="PROSITE" id="PS00829">
    <property type="entry name" value="GREAB_1"/>
    <property type="match status" value="1"/>
</dbReference>
<sequence length="153" mass="16969">MATKITKEERDKLSVELEKLKKKDRPQVARDLKEAISQGDLSENAAYSEAKERQSEIETRVREIEQKLANAEIIEEGEGSDGIEVGSLFKVIDEDTKQERSFSIVGPEVSSPSDGKVSFDSPIGSAFLGRKEGDLVEVTTPGGKRKYRVLKVK</sequence>
<dbReference type="Pfam" id="PF03449">
    <property type="entry name" value="GreA_GreB_N"/>
    <property type="match status" value="1"/>
</dbReference>
<feature type="domain" description="Transcription elongation factor GreA/GreB N-terminal" evidence="11">
    <location>
        <begin position="4"/>
        <end position="73"/>
    </location>
</feature>
<evidence type="ECO:0000256" key="8">
    <source>
        <dbReference type="HAMAP-Rule" id="MF_00105"/>
    </source>
</evidence>
<dbReference type="NCBIfam" id="TIGR01462">
    <property type="entry name" value="greA"/>
    <property type="match status" value="1"/>
</dbReference>
<protein>
    <recommendedName>
        <fullName evidence="2 8">Transcription elongation factor GreA</fullName>
    </recommendedName>
    <alternativeName>
        <fullName evidence="7 8">Transcript cleavage factor GreA</fullName>
    </alternativeName>
</protein>
<dbReference type="Pfam" id="PF01272">
    <property type="entry name" value="GreA_GreB"/>
    <property type="match status" value="1"/>
</dbReference>
<keyword evidence="5 8" id="KW-0804">Transcription</keyword>
<dbReference type="AlphaFoldDB" id="A0A1G2H6P8"/>
<evidence type="ECO:0000256" key="2">
    <source>
        <dbReference type="ARBA" id="ARBA00013729"/>
    </source>
</evidence>
<comment type="caution">
    <text evidence="12">The sequence shown here is derived from an EMBL/GenBank/DDBJ whole genome shotgun (WGS) entry which is preliminary data.</text>
</comment>
<feature type="domain" description="Transcription elongation factor GreA/GreB C-terminal" evidence="10">
    <location>
        <begin position="81"/>
        <end position="153"/>
    </location>
</feature>
<dbReference type="InterPro" id="IPR006359">
    <property type="entry name" value="Tscrpt_elong_fac_GreA"/>
</dbReference>
<evidence type="ECO:0000256" key="7">
    <source>
        <dbReference type="ARBA" id="ARBA00030776"/>
    </source>
</evidence>
<dbReference type="EMBL" id="MHOD01000014">
    <property type="protein sequence ID" value="OGZ58144.1"/>
    <property type="molecule type" value="Genomic_DNA"/>
</dbReference>
<dbReference type="NCBIfam" id="NF001263">
    <property type="entry name" value="PRK00226.1-4"/>
    <property type="match status" value="1"/>
</dbReference>
<dbReference type="InterPro" id="IPR028624">
    <property type="entry name" value="Tscrpt_elong_fac_GreA/B"/>
</dbReference>
<dbReference type="Gene3D" id="1.10.287.180">
    <property type="entry name" value="Transcription elongation factor, GreA/GreB, N-terminal domain"/>
    <property type="match status" value="1"/>
</dbReference>
<dbReference type="Gene3D" id="3.10.50.30">
    <property type="entry name" value="Transcription elongation factor, GreA/GreB, C-terminal domain"/>
    <property type="match status" value="1"/>
</dbReference>
<dbReference type="Proteomes" id="UP000177932">
    <property type="component" value="Unassembled WGS sequence"/>
</dbReference>
<reference evidence="12 13" key="1">
    <citation type="journal article" date="2016" name="Nat. Commun.">
        <title>Thousands of microbial genomes shed light on interconnected biogeochemical processes in an aquifer system.</title>
        <authorList>
            <person name="Anantharaman K."/>
            <person name="Brown C.T."/>
            <person name="Hug L.A."/>
            <person name="Sharon I."/>
            <person name="Castelle C.J."/>
            <person name="Probst A.J."/>
            <person name="Thomas B.C."/>
            <person name="Singh A."/>
            <person name="Wilkins M.J."/>
            <person name="Karaoz U."/>
            <person name="Brodie E.L."/>
            <person name="Williams K.H."/>
            <person name="Hubbard S.S."/>
            <person name="Banfield J.F."/>
        </authorList>
    </citation>
    <scope>NUCLEOTIDE SEQUENCE [LARGE SCALE GENOMIC DNA]</scope>
</reference>
<dbReference type="GO" id="GO:0032784">
    <property type="term" value="P:regulation of DNA-templated transcription elongation"/>
    <property type="evidence" value="ECO:0007669"/>
    <property type="project" value="UniProtKB-UniRule"/>
</dbReference>
<dbReference type="PANTHER" id="PTHR30437">
    <property type="entry name" value="TRANSCRIPTION ELONGATION FACTOR GREA"/>
    <property type="match status" value="1"/>
</dbReference>
<dbReference type="InterPro" id="IPR023459">
    <property type="entry name" value="Tscrpt_elong_fac_GreA/B_fam"/>
</dbReference>
<feature type="coiled-coil region" evidence="8">
    <location>
        <begin position="47"/>
        <end position="74"/>
    </location>
</feature>
<dbReference type="InterPro" id="IPR036805">
    <property type="entry name" value="Tscrpt_elong_fac_GreA/B_N_sf"/>
</dbReference>
<dbReference type="PANTHER" id="PTHR30437:SF4">
    <property type="entry name" value="TRANSCRIPTION ELONGATION FACTOR GREA"/>
    <property type="match status" value="1"/>
</dbReference>
<gene>
    <name evidence="8" type="primary">greA</name>
    <name evidence="12" type="ORF">A2827_02880</name>
</gene>
<evidence type="ECO:0000256" key="9">
    <source>
        <dbReference type="RuleBase" id="RU000556"/>
    </source>
</evidence>
<name>A0A1G2H6P8_9BACT</name>
<evidence type="ECO:0000256" key="5">
    <source>
        <dbReference type="ARBA" id="ARBA00023163"/>
    </source>
</evidence>
<dbReference type="InterPro" id="IPR001437">
    <property type="entry name" value="Tscrpt_elong_fac_GreA/B_C"/>
</dbReference>
<comment type="function">
    <text evidence="6 8 9">Necessary for efficient RNA polymerase transcription elongation past template-encoded arresting sites. The arresting sites in DNA have the property of trapping a certain fraction of elongating RNA polymerases that pass through, resulting in locked ternary complexes. Cleavage of the nascent transcript by cleavage factors such as GreA or GreB allows the resumption of elongation from the new 3'terminus. GreA releases sequences of 2 to 3 nucleotides.</text>
</comment>
<evidence type="ECO:0000256" key="6">
    <source>
        <dbReference type="ARBA" id="ARBA00024916"/>
    </source>
</evidence>
<comment type="similarity">
    <text evidence="1 8 9">Belongs to the GreA/GreB family.</text>
</comment>
<keyword evidence="8" id="KW-0175">Coiled coil</keyword>